<accession>A0AAD4LZ28</accession>
<dbReference type="InterPro" id="IPR036236">
    <property type="entry name" value="Znf_C2H2_sf"/>
</dbReference>
<dbReference type="PANTHER" id="PTHR46179:SF13">
    <property type="entry name" value="C2H2-TYPE DOMAIN-CONTAINING PROTEIN"/>
    <property type="match status" value="1"/>
</dbReference>
<evidence type="ECO:0000256" key="2">
    <source>
        <dbReference type="ARBA" id="ARBA00022723"/>
    </source>
</evidence>
<protein>
    <recommendedName>
        <fullName evidence="10">C2H2-type domain-containing protein</fullName>
    </recommendedName>
</protein>
<keyword evidence="2" id="KW-0479">Metal-binding</keyword>
<evidence type="ECO:0000256" key="6">
    <source>
        <dbReference type="ARBA" id="ARBA00023163"/>
    </source>
</evidence>
<keyword evidence="4" id="KW-0862">Zinc</keyword>
<evidence type="ECO:0000256" key="5">
    <source>
        <dbReference type="ARBA" id="ARBA00023015"/>
    </source>
</evidence>
<evidence type="ECO:0000256" key="7">
    <source>
        <dbReference type="ARBA" id="ARBA00023242"/>
    </source>
</evidence>
<dbReference type="Proteomes" id="UP001203297">
    <property type="component" value="Unassembled WGS sequence"/>
</dbReference>
<dbReference type="InterPro" id="IPR013087">
    <property type="entry name" value="Znf_C2H2_type"/>
</dbReference>
<keyword evidence="7" id="KW-0539">Nucleus</keyword>
<evidence type="ECO:0000256" key="1">
    <source>
        <dbReference type="ARBA" id="ARBA00004123"/>
    </source>
</evidence>
<proteinExistence type="predicted"/>
<feature type="domain" description="C2H2-type" evidence="10">
    <location>
        <begin position="135"/>
        <end position="164"/>
    </location>
</feature>
<evidence type="ECO:0000256" key="4">
    <source>
        <dbReference type="ARBA" id="ARBA00022833"/>
    </source>
</evidence>
<keyword evidence="6" id="KW-0804">Transcription</keyword>
<evidence type="ECO:0000313" key="12">
    <source>
        <dbReference type="Proteomes" id="UP001203297"/>
    </source>
</evidence>
<name>A0AAD4LZ28_9AGAM</name>
<dbReference type="PANTHER" id="PTHR46179">
    <property type="entry name" value="ZINC FINGER PROTEIN"/>
    <property type="match status" value="1"/>
</dbReference>
<feature type="domain" description="C2H2-type" evidence="10">
    <location>
        <begin position="260"/>
        <end position="290"/>
    </location>
</feature>
<keyword evidence="3 8" id="KW-0863">Zinc-finger</keyword>
<dbReference type="Gene3D" id="3.30.160.60">
    <property type="entry name" value="Classic Zinc Finger"/>
    <property type="match status" value="5"/>
</dbReference>
<feature type="region of interest" description="Disordered" evidence="9">
    <location>
        <begin position="230"/>
        <end position="253"/>
    </location>
</feature>
<sequence>MSVSPVLAATTVYKPQDSPNPLVLHLSGVSGASESEYEPVVKPVASSSRQPLIRPFVCTTCNKSYLRETHLQAHVRSHLSKSDRPFHLKAHKEAIHYGEKPFKCSHEGCGAAFLKHHKLRVHMASEHALPGTKPHQCDHGDCTKSFSTKQKLRAHLKVHEEKRYTCVNLICRAAPELAFYQTWTALQHHIRTAHPPTCPHEECAGRTFSAQRNLRAHLKVHDQRMIEEELEEHEWGSWEDEDDTPPRKRRRRGVEVGRDWECEMEGCAKDFKSKKALMTHHAITHLGRRDFVCAMEGCERAFGYKHILQRHQVRVHGNSRAETEDDEDGGELHVDADEESSKAERPRPQKRKTRHGPPACTSIIDEITGVAYTENATKTKALLKCPHPDMNDLPPAVLAESVRMWGDETPCEYVFGRAYDLRRHLRAVHGVVLEKEVMDRWARTHRE</sequence>
<reference evidence="11" key="1">
    <citation type="journal article" date="2022" name="New Phytol.">
        <title>Evolutionary transition to the ectomycorrhizal habit in the genomes of a hyperdiverse lineage of mushroom-forming fungi.</title>
        <authorList>
            <person name="Looney B."/>
            <person name="Miyauchi S."/>
            <person name="Morin E."/>
            <person name="Drula E."/>
            <person name="Courty P.E."/>
            <person name="Kohler A."/>
            <person name="Kuo A."/>
            <person name="LaButti K."/>
            <person name="Pangilinan J."/>
            <person name="Lipzen A."/>
            <person name="Riley R."/>
            <person name="Andreopoulos W."/>
            <person name="He G."/>
            <person name="Johnson J."/>
            <person name="Nolan M."/>
            <person name="Tritt A."/>
            <person name="Barry K.W."/>
            <person name="Grigoriev I.V."/>
            <person name="Nagy L.G."/>
            <person name="Hibbett D."/>
            <person name="Henrissat B."/>
            <person name="Matheny P.B."/>
            <person name="Labbe J."/>
            <person name="Martin F.M."/>
        </authorList>
    </citation>
    <scope>NUCLEOTIDE SEQUENCE</scope>
    <source>
        <strain evidence="11">BPL690</strain>
    </source>
</reference>
<dbReference type="SUPFAM" id="SSF57667">
    <property type="entry name" value="beta-beta-alpha zinc fingers"/>
    <property type="match status" value="4"/>
</dbReference>
<dbReference type="GO" id="GO:0008270">
    <property type="term" value="F:zinc ion binding"/>
    <property type="evidence" value="ECO:0007669"/>
    <property type="project" value="UniProtKB-KW"/>
</dbReference>
<keyword evidence="5" id="KW-0805">Transcription regulation</keyword>
<evidence type="ECO:0000256" key="9">
    <source>
        <dbReference type="SAM" id="MobiDB-lite"/>
    </source>
</evidence>
<comment type="caution">
    <text evidence="11">The sequence shown here is derived from an EMBL/GenBank/DDBJ whole genome shotgun (WGS) entry which is preliminary data.</text>
</comment>
<evidence type="ECO:0000313" key="11">
    <source>
        <dbReference type="EMBL" id="KAI0296094.1"/>
    </source>
</evidence>
<evidence type="ECO:0000256" key="8">
    <source>
        <dbReference type="PROSITE-ProRule" id="PRU00042"/>
    </source>
</evidence>
<feature type="domain" description="C2H2-type" evidence="10">
    <location>
        <begin position="102"/>
        <end position="134"/>
    </location>
</feature>
<dbReference type="GO" id="GO:0006357">
    <property type="term" value="P:regulation of transcription by RNA polymerase II"/>
    <property type="evidence" value="ECO:0007669"/>
    <property type="project" value="TreeGrafter"/>
</dbReference>
<feature type="compositionally biased region" description="Acidic residues" evidence="9">
    <location>
        <begin position="230"/>
        <end position="243"/>
    </location>
</feature>
<dbReference type="AlphaFoldDB" id="A0AAD4LZ28"/>
<dbReference type="PROSITE" id="PS50157">
    <property type="entry name" value="ZINC_FINGER_C2H2_2"/>
    <property type="match status" value="5"/>
</dbReference>
<dbReference type="PROSITE" id="PS00028">
    <property type="entry name" value="ZINC_FINGER_C2H2_1"/>
    <property type="match status" value="5"/>
</dbReference>
<dbReference type="EMBL" id="WTXG01000051">
    <property type="protein sequence ID" value="KAI0296094.1"/>
    <property type="molecule type" value="Genomic_DNA"/>
</dbReference>
<dbReference type="SMART" id="SM00355">
    <property type="entry name" value="ZnF_C2H2"/>
    <property type="match status" value="8"/>
</dbReference>
<evidence type="ECO:0000256" key="3">
    <source>
        <dbReference type="ARBA" id="ARBA00022771"/>
    </source>
</evidence>
<feature type="domain" description="C2H2-type" evidence="10">
    <location>
        <begin position="291"/>
        <end position="321"/>
    </location>
</feature>
<feature type="domain" description="C2H2-type" evidence="10">
    <location>
        <begin position="56"/>
        <end position="83"/>
    </location>
</feature>
<feature type="compositionally biased region" description="Basic and acidic residues" evidence="9">
    <location>
        <begin position="330"/>
        <end position="347"/>
    </location>
</feature>
<keyword evidence="12" id="KW-1185">Reference proteome</keyword>
<feature type="region of interest" description="Disordered" evidence="9">
    <location>
        <begin position="314"/>
        <end position="359"/>
    </location>
</feature>
<evidence type="ECO:0000259" key="10">
    <source>
        <dbReference type="PROSITE" id="PS50157"/>
    </source>
</evidence>
<organism evidence="11 12">
    <name type="scientific">Multifurca ochricompacta</name>
    <dbReference type="NCBI Taxonomy" id="376703"/>
    <lineage>
        <taxon>Eukaryota</taxon>
        <taxon>Fungi</taxon>
        <taxon>Dikarya</taxon>
        <taxon>Basidiomycota</taxon>
        <taxon>Agaricomycotina</taxon>
        <taxon>Agaricomycetes</taxon>
        <taxon>Russulales</taxon>
        <taxon>Russulaceae</taxon>
        <taxon>Multifurca</taxon>
    </lineage>
</organism>
<dbReference type="GO" id="GO:0005634">
    <property type="term" value="C:nucleus"/>
    <property type="evidence" value="ECO:0007669"/>
    <property type="project" value="UniProtKB-SubCell"/>
</dbReference>
<comment type="subcellular location">
    <subcellularLocation>
        <location evidence="1">Nucleus</location>
    </subcellularLocation>
</comment>
<dbReference type="InterPro" id="IPR051061">
    <property type="entry name" value="Zinc_finger_trans_reg"/>
</dbReference>
<gene>
    <name evidence="11" type="ORF">B0F90DRAFT_1747231</name>
</gene>
<dbReference type="Pfam" id="PF00096">
    <property type="entry name" value="zf-C2H2"/>
    <property type="match status" value="2"/>
</dbReference>